<dbReference type="PROSITE" id="PS50045">
    <property type="entry name" value="SIGMA54_INTERACT_4"/>
    <property type="match status" value="1"/>
</dbReference>
<dbReference type="SUPFAM" id="SSF52540">
    <property type="entry name" value="P-loop containing nucleoside triphosphate hydrolases"/>
    <property type="match status" value="1"/>
</dbReference>
<dbReference type="Gene3D" id="1.10.8.60">
    <property type="match status" value="1"/>
</dbReference>
<protein>
    <submittedName>
        <fullName evidence="5">Transcriptional regulator with GAF, ATPase, and Fis domain</fullName>
    </submittedName>
</protein>
<dbReference type="AlphaFoldDB" id="A0A7W7TWR3"/>
<evidence type="ECO:0000313" key="5">
    <source>
        <dbReference type="EMBL" id="MBB4980486.1"/>
    </source>
</evidence>
<dbReference type="GO" id="GO:0006355">
    <property type="term" value="P:regulation of DNA-templated transcription"/>
    <property type="evidence" value="ECO:0007669"/>
    <property type="project" value="InterPro"/>
</dbReference>
<dbReference type="PANTHER" id="PTHR32071">
    <property type="entry name" value="TRANSCRIPTIONAL REGULATORY PROTEIN"/>
    <property type="match status" value="1"/>
</dbReference>
<dbReference type="FunFam" id="3.40.50.300:FF:000006">
    <property type="entry name" value="DNA-binding transcriptional regulator NtrC"/>
    <property type="match status" value="1"/>
</dbReference>
<keyword evidence="2" id="KW-0067">ATP-binding</keyword>
<dbReference type="RefSeq" id="WP_184930270.1">
    <property type="nucleotide sequence ID" value="NZ_JACHJY010000002.1"/>
</dbReference>
<name>A0A7W7TWR3_9ACTN</name>
<dbReference type="Gene3D" id="3.40.50.300">
    <property type="entry name" value="P-loop containing nucleotide triphosphate hydrolases"/>
    <property type="match status" value="1"/>
</dbReference>
<dbReference type="SMART" id="SM00382">
    <property type="entry name" value="AAA"/>
    <property type="match status" value="1"/>
</dbReference>
<dbReference type="GO" id="GO:0005524">
    <property type="term" value="F:ATP binding"/>
    <property type="evidence" value="ECO:0007669"/>
    <property type="project" value="UniProtKB-KW"/>
</dbReference>
<evidence type="ECO:0000256" key="2">
    <source>
        <dbReference type="ARBA" id="ARBA00022840"/>
    </source>
</evidence>
<dbReference type="InterPro" id="IPR027417">
    <property type="entry name" value="P-loop_NTPase"/>
</dbReference>
<evidence type="ECO:0000256" key="3">
    <source>
        <dbReference type="SAM" id="MobiDB-lite"/>
    </source>
</evidence>
<gene>
    <name evidence="5" type="ORF">GGE06_001394</name>
</gene>
<dbReference type="Proteomes" id="UP000582643">
    <property type="component" value="Unassembled WGS sequence"/>
</dbReference>
<dbReference type="InterPro" id="IPR058031">
    <property type="entry name" value="AAA_lid_NorR"/>
</dbReference>
<proteinExistence type="predicted"/>
<accession>A0A7W7TWR3</accession>
<sequence>MSDEGGGADTVRAWVAFHPPDDEERGEQAVALLRRAGLDPYRPRHGRTEGPGVLLFTTADHAVAERLGGLGDGGRHRILAVALTRTALDGAGPWPLLRAGATDVLTWDASATPAEDAVRRLRRWAAVDALVASPLVSDNLVGAGPAWQRLLRDIVEMAVYSDASVLVTGESGTGKELVARLVHALDPRRGAEQLVLLDCTTIVPALAGSEFFGHEKGAFTGALASRDGAFALADRGTLFLDEVGELPLELQAELLRVVQEGTYKRVGSNTWHTTGFRLVCATNRDLTTDEGARRFRGDLYHRIAAWTCRLPSLRERPEDILPLARHFLRDARQGDGTPGAEDFDPAVCRLLMERHYPGNVRELRQLVGRMARRHVGSGLISAGDVPPEERPPGAGPDSGEPPRGWPDAGFEESIRTALASGVCLKEIGVRARETAVLIAVREADGNLQEAARALGVTDRALQLRRRAANGAPEG</sequence>
<evidence type="ECO:0000256" key="1">
    <source>
        <dbReference type="ARBA" id="ARBA00022741"/>
    </source>
</evidence>
<feature type="domain" description="Sigma-54 factor interaction" evidence="4">
    <location>
        <begin position="140"/>
        <end position="372"/>
    </location>
</feature>
<dbReference type="EMBL" id="JACHJY010000002">
    <property type="protein sequence ID" value="MBB4980486.1"/>
    <property type="molecule type" value="Genomic_DNA"/>
</dbReference>
<evidence type="ECO:0000259" key="4">
    <source>
        <dbReference type="PROSITE" id="PS50045"/>
    </source>
</evidence>
<dbReference type="CDD" id="cd00009">
    <property type="entry name" value="AAA"/>
    <property type="match status" value="1"/>
</dbReference>
<dbReference type="Pfam" id="PF25601">
    <property type="entry name" value="AAA_lid_14"/>
    <property type="match status" value="1"/>
</dbReference>
<organism evidence="5 6">
    <name type="scientific">Streptomyces nymphaeiformis</name>
    <dbReference type="NCBI Taxonomy" id="2663842"/>
    <lineage>
        <taxon>Bacteria</taxon>
        <taxon>Bacillati</taxon>
        <taxon>Actinomycetota</taxon>
        <taxon>Actinomycetes</taxon>
        <taxon>Kitasatosporales</taxon>
        <taxon>Streptomycetaceae</taxon>
        <taxon>Streptomyces</taxon>
    </lineage>
</organism>
<keyword evidence="6" id="KW-1185">Reference proteome</keyword>
<comment type="caution">
    <text evidence="5">The sequence shown here is derived from an EMBL/GenBank/DDBJ whole genome shotgun (WGS) entry which is preliminary data.</text>
</comment>
<dbReference type="InterPro" id="IPR003593">
    <property type="entry name" value="AAA+_ATPase"/>
</dbReference>
<dbReference type="InterPro" id="IPR025662">
    <property type="entry name" value="Sigma_54_int_dom_ATP-bd_1"/>
</dbReference>
<evidence type="ECO:0000313" key="6">
    <source>
        <dbReference type="Proteomes" id="UP000582643"/>
    </source>
</evidence>
<dbReference type="PROSITE" id="PS00675">
    <property type="entry name" value="SIGMA54_INTERACT_1"/>
    <property type="match status" value="1"/>
</dbReference>
<dbReference type="InterPro" id="IPR002078">
    <property type="entry name" value="Sigma_54_int"/>
</dbReference>
<dbReference type="Pfam" id="PF00158">
    <property type="entry name" value="Sigma54_activat"/>
    <property type="match status" value="1"/>
</dbReference>
<keyword evidence="1" id="KW-0547">Nucleotide-binding</keyword>
<feature type="region of interest" description="Disordered" evidence="3">
    <location>
        <begin position="377"/>
        <end position="409"/>
    </location>
</feature>
<reference evidence="5 6" key="1">
    <citation type="submission" date="2020-08" db="EMBL/GenBank/DDBJ databases">
        <title>Genomic Encyclopedia of Type Strains, Phase III (KMG-III): the genomes of soil and plant-associated and newly described type strains.</title>
        <authorList>
            <person name="Whitman W."/>
        </authorList>
    </citation>
    <scope>NUCLEOTIDE SEQUENCE [LARGE SCALE GENOMIC DNA]</scope>
    <source>
        <strain evidence="5 6">SFB5A</strain>
    </source>
</reference>